<gene>
    <name evidence="10" type="ORF">EBB54_29105</name>
</gene>
<evidence type="ECO:0000256" key="2">
    <source>
        <dbReference type="ARBA" id="ARBA00022741"/>
    </source>
</evidence>
<evidence type="ECO:0000256" key="5">
    <source>
        <dbReference type="ARBA" id="ARBA00023235"/>
    </source>
</evidence>
<reference evidence="10" key="1">
    <citation type="submission" date="2018-10" db="EMBL/GenBank/DDBJ databases">
        <title>Schaedlerella arabinophila gen. nov. sp. nov., isolated from the mouse intestinal tract and comparative analysis with the genome of the closely related altered Schaedler flora strain ASF502.</title>
        <authorList>
            <person name="Miyake S."/>
            <person name="Soh M."/>
            <person name="Seedorf H."/>
        </authorList>
    </citation>
    <scope>NUCLEOTIDE SEQUENCE [LARGE SCALE GENOMIC DNA]</scope>
    <source>
        <strain evidence="10">DSM 106076</strain>
    </source>
</reference>
<evidence type="ECO:0000256" key="6">
    <source>
        <dbReference type="ARBA" id="ARBA00034617"/>
    </source>
</evidence>
<dbReference type="Gene3D" id="3.40.50.300">
    <property type="entry name" value="P-loop containing nucleotide triphosphate hydrolases"/>
    <property type="match status" value="2"/>
</dbReference>
<sequence>MKCFSTYKKYKIDGVNKFVPIGLGEGSEEYMSLGLLNSSRISEIQKRFIPDHKLKPYQEEVMEFIFSSNNTFAILPTGSGKSICFQAPSVFFPGITLVVTPLTALIEDQVENFNKKNIVFCCPENQNKNEIRKTKNICFKAIYPGINDKDERQLFSEIQNFQIDNEYKCEIKYKLLYLTPERLCSPKFLKELKKAEKNGLRINHIVIDEVHCMSQWGFDFRESYLYIINFIKQRPVRPIISAFTATATQKDIEEIKNIFSLAGVNNFKYKNHITERKNLSLQVIQCLGDKETQTGFLKTRYETLIDILEKNKTKVCIIYRTTTEGVDELYSKLEENGLLRGRLVKYYGKGKMLPDEKRENKKLFLSSYDGNSDTKFCCTSKQCRNIMIATNAFGLGIDKEDISLVIHYDVPRSLENYYQEVGRAGRNTEKIPRADCYLLYADGPINEKGTLQNMIHWIVKKEKAEREYKKIPLDFTLVPVEIKPIKKEKTNEVSASTGAIFSQFSEEMKESIYFWSYYRLFYIKKYCDEVKINPQNAQKFIIEYLNQKFDENIGNQIAAELDSFYNYIINKCRKDFKEVLFAGSDAYIFLDFTKRQKKPDILQKEIKQLLNSVNEIYINNTHAANFLRDHPEKYELDKPFEPGDCPDSGQITIHGREKLSYFDMCVMDAIYTIEATQKGQINKFLLRKEGKCSFL</sequence>
<organism evidence="10 11">
    <name type="scientific">Schaedlerella arabinosiphila</name>
    <dbReference type="NCBI Taxonomy" id="2044587"/>
    <lineage>
        <taxon>Bacteria</taxon>
        <taxon>Bacillati</taxon>
        <taxon>Bacillota</taxon>
        <taxon>Clostridia</taxon>
        <taxon>Lachnospirales</taxon>
        <taxon>Lachnospiraceae</taxon>
        <taxon>Schaedlerella</taxon>
    </lineage>
</organism>
<evidence type="ECO:0000313" key="10">
    <source>
        <dbReference type="EMBL" id="RRK34943.1"/>
    </source>
</evidence>
<dbReference type="GO" id="GO:0005694">
    <property type="term" value="C:chromosome"/>
    <property type="evidence" value="ECO:0007669"/>
    <property type="project" value="TreeGrafter"/>
</dbReference>
<dbReference type="GO" id="GO:0009378">
    <property type="term" value="F:four-way junction helicase activity"/>
    <property type="evidence" value="ECO:0007669"/>
    <property type="project" value="TreeGrafter"/>
</dbReference>
<evidence type="ECO:0000313" key="11">
    <source>
        <dbReference type="Proteomes" id="UP000274920"/>
    </source>
</evidence>
<dbReference type="Proteomes" id="UP000274920">
    <property type="component" value="Unassembled WGS sequence"/>
</dbReference>
<dbReference type="InterPro" id="IPR027417">
    <property type="entry name" value="P-loop_NTPase"/>
</dbReference>
<dbReference type="InterPro" id="IPR014001">
    <property type="entry name" value="Helicase_ATP-bd"/>
</dbReference>
<evidence type="ECO:0000256" key="7">
    <source>
        <dbReference type="ARBA" id="ARBA00034808"/>
    </source>
</evidence>
<dbReference type="AlphaFoldDB" id="A0A426DQE5"/>
<dbReference type="EC" id="5.6.2.4" evidence="7"/>
<name>A0A426DQE5_9FIRM</name>
<evidence type="ECO:0000256" key="1">
    <source>
        <dbReference type="ARBA" id="ARBA00005446"/>
    </source>
</evidence>
<keyword evidence="2" id="KW-0547">Nucleotide-binding</keyword>
<keyword evidence="3" id="KW-0067">ATP-binding</keyword>
<dbReference type="GO" id="GO:0005524">
    <property type="term" value="F:ATP binding"/>
    <property type="evidence" value="ECO:0007669"/>
    <property type="project" value="UniProtKB-KW"/>
</dbReference>
<dbReference type="EMBL" id="RHJS01000002">
    <property type="protein sequence ID" value="RRK34943.1"/>
    <property type="molecule type" value="Genomic_DNA"/>
</dbReference>
<dbReference type="InterPro" id="IPR011545">
    <property type="entry name" value="DEAD/DEAH_box_helicase_dom"/>
</dbReference>
<dbReference type="RefSeq" id="WP_125130214.1">
    <property type="nucleotide sequence ID" value="NZ_RHJS01000002.1"/>
</dbReference>
<dbReference type="SMART" id="SM00490">
    <property type="entry name" value="HELICc"/>
    <property type="match status" value="1"/>
</dbReference>
<keyword evidence="5" id="KW-0413">Isomerase</keyword>
<dbReference type="PANTHER" id="PTHR13710:SF105">
    <property type="entry name" value="ATP-DEPENDENT DNA HELICASE Q1"/>
    <property type="match status" value="1"/>
</dbReference>
<dbReference type="InterPro" id="IPR001650">
    <property type="entry name" value="Helicase_C-like"/>
</dbReference>
<comment type="similarity">
    <text evidence="1">Belongs to the helicase family. RecQ subfamily.</text>
</comment>
<dbReference type="SMART" id="SM00487">
    <property type="entry name" value="DEXDc"/>
    <property type="match status" value="1"/>
</dbReference>
<comment type="caution">
    <text evidence="10">The sequence shown here is derived from an EMBL/GenBank/DDBJ whole genome shotgun (WGS) entry which is preliminary data.</text>
</comment>
<proteinExistence type="inferred from homology"/>
<keyword evidence="11" id="KW-1185">Reference proteome</keyword>
<protein>
    <recommendedName>
        <fullName evidence="7">DNA 3'-5' helicase</fullName>
        <ecNumber evidence="7">5.6.2.4</ecNumber>
    </recommendedName>
</protein>
<evidence type="ECO:0000256" key="4">
    <source>
        <dbReference type="ARBA" id="ARBA00023125"/>
    </source>
</evidence>
<dbReference type="GO" id="GO:0003677">
    <property type="term" value="F:DNA binding"/>
    <property type="evidence" value="ECO:0007669"/>
    <property type="project" value="UniProtKB-KW"/>
</dbReference>
<dbReference type="GO" id="GO:0005737">
    <property type="term" value="C:cytoplasm"/>
    <property type="evidence" value="ECO:0007669"/>
    <property type="project" value="TreeGrafter"/>
</dbReference>
<comment type="catalytic activity">
    <reaction evidence="6">
        <text>Couples ATP hydrolysis with the unwinding of duplex DNA by translocating in the 3'-5' direction.</text>
        <dbReference type="EC" id="5.6.2.4"/>
    </reaction>
</comment>
<evidence type="ECO:0000259" key="8">
    <source>
        <dbReference type="PROSITE" id="PS51192"/>
    </source>
</evidence>
<keyword evidence="10" id="KW-0347">Helicase</keyword>
<dbReference type="GO" id="GO:0000724">
    <property type="term" value="P:double-strand break repair via homologous recombination"/>
    <property type="evidence" value="ECO:0007669"/>
    <property type="project" value="TreeGrafter"/>
</dbReference>
<dbReference type="Pfam" id="PF00271">
    <property type="entry name" value="Helicase_C"/>
    <property type="match status" value="1"/>
</dbReference>
<dbReference type="SUPFAM" id="SSF52540">
    <property type="entry name" value="P-loop containing nucleoside triphosphate hydrolases"/>
    <property type="match status" value="1"/>
</dbReference>
<evidence type="ECO:0000256" key="3">
    <source>
        <dbReference type="ARBA" id="ARBA00022840"/>
    </source>
</evidence>
<dbReference type="Pfam" id="PF00270">
    <property type="entry name" value="DEAD"/>
    <property type="match status" value="1"/>
</dbReference>
<feature type="domain" description="Helicase ATP-binding" evidence="8">
    <location>
        <begin position="62"/>
        <end position="265"/>
    </location>
</feature>
<evidence type="ECO:0000259" key="9">
    <source>
        <dbReference type="PROSITE" id="PS51194"/>
    </source>
</evidence>
<keyword evidence="4" id="KW-0238">DNA-binding</keyword>
<dbReference type="CDD" id="cd17920">
    <property type="entry name" value="DEXHc_RecQ"/>
    <property type="match status" value="1"/>
</dbReference>
<accession>A0A426DQE5</accession>
<dbReference type="PANTHER" id="PTHR13710">
    <property type="entry name" value="DNA HELICASE RECQ FAMILY MEMBER"/>
    <property type="match status" value="1"/>
</dbReference>
<feature type="domain" description="Helicase C-terminal" evidence="9">
    <location>
        <begin position="300"/>
        <end position="479"/>
    </location>
</feature>
<keyword evidence="10" id="KW-0378">Hydrolase</keyword>
<dbReference type="PROSITE" id="PS51192">
    <property type="entry name" value="HELICASE_ATP_BIND_1"/>
    <property type="match status" value="1"/>
</dbReference>
<dbReference type="GO" id="GO:0043138">
    <property type="term" value="F:3'-5' DNA helicase activity"/>
    <property type="evidence" value="ECO:0007669"/>
    <property type="project" value="UniProtKB-EC"/>
</dbReference>
<dbReference type="PROSITE" id="PS51194">
    <property type="entry name" value="HELICASE_CTER"/>
    <property type="match status" value="1"/>
</dbReference>